<evidence type="ECO:0000259" key="4">
    <source>
        <dbReference type="PROSITE" id="PS51000"/>
    </source>
</evidence>
<protein>
    <submittedName>
        <fullName evidence="5">DNA-bindng transcriptional repressor SrlR</fullName>
    </submittedName>
</protein>
<dbReference type="PROSITE" id="PS51000">
    <property type="entry name" value="HTH_DEOR_2"/>
    <property type="match status" value="1"/>
</dbReference>
<dbReference type="GO" id="GO:0003677">
    <property type="term" value="F:DNA binding"/>
    <property type="evidence" value="ECO:0007669"/>
    <property type="project" value="UniProtKB-KW"/>
</dbReference>
<feature type="domain" description="HTH deoR-type" evidence="4">
    <location>
        <begin position="4"/>
        <end position="56"/>
    </location>
</feature>
<dbReference type="SUPFAM" id="SSF46785">
    <property type="entry name" value="Winged helix' DNA-binding domain"/>
    <property type="match status" value="1"/>
</dbReference>
<dbReference type="InterPro" id="IPR001034">
    <property type="entry name" value="DeoR_HTH"/>
</dbReference>
<name>A0A6N2VH31_9FIRM</name>
<dbReference type="InterPro" id="IPR013196">
    <property type="entry name" value="HTH_11"/>
</dbReference>
<dbReference type="PROSITE" id="PS00894">
    <property type="entry name" value="HTH_DEOR_1"/>
    <property type="match status" value="1"/>
</dbReference>
<proteinExistence type="predicted"/>
<accession>A0A6N2VH31</accession>
<evidence type="ECO:0000256" key="2">
    <source>
        <dbReference type="ARBA" id="ARBA00023125"/>
    </source>
</evidence>
<dbReference type="Gene3D" id="1.10.10.10">
    <property type="entry name" value="Winged helix-like DNA-binding domain superfamily/Winged helix DNA-binding domain"/>
    <property type="match status" value="1"/>
</dbReference>
<dbReference type="AlphaFoldDB" id="A0A6N2VH31"/>
<keyword evidence="1" id="KW-0805">Transcription regulation</keyword>
<keyword evidence="2" id="KW-0238">DNA-binding</keyword>
<dbReference type="InterPro" id="IPR018356">
    <property type="entry name" value="Tscrpt_reg_HTH_DeoR_CS"/>
</dbReference>
<dbReference type="Pfam" id="PF08279">
    <property type="entry name" value="HTH_11"/>
    <property type="match status" value="1"/>
</dbReference>
<keyword evidence="3" id="KW-0804">Transcription</keyword>
<dbReference type="GO" id="GO:0003700">
    <property type="term" value="F:DNA-binding transcription factor activity"/>
    <property type="evidence" value="ECO:0007669"/>
    <property type="project" value="InterPro"/>
</dbReference>
<reference evidence="5" key="1">
    <citation type="submission" date="2019-11" db="EMBL/GenBank/DDBJ databases">
        <authorList>
            <person name="Feng L."/>
        </authorList>
    </citation>
    <scope>NUCLEOTIDE SEQUENCE</scope>
    <source>
        <strain evidence="5">CnexileLFYP112</strain>
    </source>
</reference>
<dbReference type="EMBL" id="CACRTG010000028">
    <property type="protein sequence ID" value="VYT29674.1"/>
    <property type="molecule type" value="Genomic_DNA"/>
</dbReference>
<sequence length="67" mass="7742">MLKANERRQKILEILCVRRQETMENLAQEFNVTIRTIRNDIEELTLAGMVIGGTVETGCICYTRKNI</sequence>
<organism evidence="5">
    <name type="scientific">[Clostridium] nexile</name>
    <dbReference type="NCBI Taxonomy" id="29361"/>
    <lineage>
        <taxon>Bacteria</taxon>
        <taxon>Bacillati</taxon>
        <taxon>Bacillota</taxon>
        <taxon>Clostridia</taxon>
        <taxon>Lachnospirales</taxon>
        <taxon>Lachnospiraceae</taxon>
        <taxon>Tyzzerella</taxon>
    </lineage>
</organism>
<evidence type="ECO:0000256" key="1">
    <source>
        <dbReference type="ARBA" id="ARBA00023015"/>
    </source>
</evidence>
<evidence type="ECO:0000256" key="3">
    <source>
        <dbReference type="ARBA" id="ARBA00023163"/>
    </source>
</evidence>
<dbReference type="InterPro" id="IPR036390">
    <property type="entry name" value="WH_DNA-bd_sf"/>
</dbReference>
<dbReference type="InterPro" id="IPR036388">
    <property type="entry name" value="WH-like_DNA-bd_sf"/>
</dbReference>
<evidence type="ECO:0000313" key="5">
    <source>
        <dbReference type="EMBL" id="VYT29674.1"/>
    </source>
</evidence>
<gene>
    <name evidence="5" type="ORF">CNLFYP112_02720</name>
</gene>
<dbReference type="SMART" id="SM00420">
    <property type="entry name" value="HTH_DEOR"/>
    <property type="match status" value="1"/>
</dbReference>